<dbReference type="Gene3D" id="1.10.10.10">
    <property type="entry name" value="Winged helix-like DNA-binding domain superfamily/Winged helix DNA-binding domain"/>
    <property type="match status" value="1"/>
</dbReference>
<dbReference type="PANTHER" id="PTHR33164">
    <property type="entry name" value="TRANSCRIPTIONAL REGULATOR, MARR FAMILY"/>
    <property type="match status" value="1"/>
</dbReference>
<dbReference type="Pfam" id="PF01047">
    <property type="entry name" value="MarR"/>
    <property type="match status" value="1"/>
</dbReference>
<dbReference type="InterPro" id="IPR036390">
    <property type="entry name" value="WH_DNA-bd_sf"/>
</dbReference>
<dbReference type="SUPFAM" id="SSF46785">
    <property type="entry name" value="Winged helix' DNA-binding domain"/>
    <property type="match status" value="1"/>
</dbReference>
<reference evidence="2 3" key="1">
    <citation type="submission" date="2019-06" db="EMBL/GenBank/DDBJ databases">
        <title>Sequencing the genomes of 1000 actinobacteria strains.</title>
        <authorList>
            <person name="Klenk H.-P."/>
        </authorList>
    </citation>
    <scope>NUCLEOTIDE SEQUENCE [LARGE SCALE GENOMIC DNA]</scope>
    <source>
        <strain evidence="2 3">DSM 18031</strain>
    </source>
</reference>
<dbReference type="GO" id="GO:0006950">
    <property type="term" value="P:response to stress"/>
    <property type="evidence" value="ECO:0007669"/>
    <property type="project" value="TreeGrafter"/>
</dbReference>
<dbReference type="InterPro" id="IPR000835">
    <property type="entry name" value="HTH_MarR-typ"/>
</dbReference>
<feature type="domain" description="HTH marR-type" evidence="1">
    <location>
        <begin position="9"/>
        <end position="145"/>
    </location>
</feature>
<proteinExistence type="predicted"/>
<dbReference type="SMART" id="SM00347">
    <property type="entry name" value="HTH_MARR"/>
    <property type="match status" value="1"/>
</dbReference>
<protein>
    <submittedName>
        <fullName evidence="2">MarR family transcriptional regulator</fullName>
    </submittedName>
</protein>
<dbReference type="GO" id="GO:0003700">
    <property type="term" value="F:DNA-binding transcription factor activity"/>
    <property type="evidence" value="ECO:0007669"/>
    <property type="project" value="InterPro"/>
</dbReference>
<dbReference type="PRINTS" id="PR00598">
    <property type="entry name" value="HTHMARR"/>
</dbReference>
<evidence type="ECO:0000259" key="1">
    <source>
        <dbReference type="PROSITE" id="PS50995"/>
    </source>
</evidence>
<dbReference type="InterPro" id="IPR036388">
    <property type="entry name" value="WH-like_DNA-bd_sf"/>
</dbReference>
<dbReference type="EMBL" id="VFPN01000001">
    <property type="protein sequence ID" value="TQM65476.1"/>
    <property type="molecule type" value="Genomic_DNA"/>
</dbReference>
<evidence type="ECO:0000313" key="3">
    <source>
        <dbReference type="Proteomes" id="UP000318331"/>
    </source>
</evidence>
<dbReference type="Proteomes" id="UP000318331">
    <property type="component" value="Unassembled WGS sequence"/>
</dbReference>
<dbReference type="AlphaFoldDB" id="A0A543I4E9"/>
<accession>A0A543I4E9</accession>
<sequence length="158" mass="17579">MPRWLNPTERELWLKLNAIATLMAGAVEPQLKRDAGLSLFEYHVLAMLSEAPDRSLLMSNLAFHSNSSLSRLSHVVTRLEKQGWVTRSACPSDGRATIASLTPEGWAKIVATAPGHVESVREIIFDPLASEQVEQLNDLLQPLLESIDPDRRVISNQE</sequence>
<keyword evidence="3" id="KW-1185">Reference proteome</keyword>
<dbReference type="InterPro" id="IPR039422">
    <property type="entry name" value="MarR/SlyA-like"/>
</dbReference>
<name>A0A543I4E9_9MICO</name>
<evidence type="ECO:0000313" key="2">
    <source>
        <dbReference type="EMBL" id="TQM65476.1"/>
    </source>
</evidence>
<dbReference type="PANTHER" id="PTHR33164:SF99">
    <property type="entry name" value="MARR FAMILY REGULATORY PROTEIN"/>
    <property type="match status" value="1"/>
</dbReference>
<comment type="caution">
    <text evidence="2">The sequence shown here is derived from an EMBL/GenBank/DDBJ whole genome shotgun (WGS) entry which is preliminary data.</text>
</comment>
<dbReference type="PROSITE" id="PS50995">
    <property type="entry name" value="HTH_MARR_2"/>
    <property type="match status" value="1"/>
</dbReference>
<gene>
    <name evidence="2" type="ORF">FB466_0279</name>
</gene>
<organism evidence="2 3">
    <name type="scientific">Klugiella xanthotipulae</name>
    <dbReference type="NCBI Taxonomy" id="244735"/>
    <lineage>
        <taxon>Bacteria</taxon>
        <taxon>Bacillati</taxon>
        <taxon>Actinomycetota</taxon>
        <taxon>Actinomycetes</taxon>
        <taxon>Micrococcales</taxon>
        <taxon>Microbacteriaceae</taxon>
        <taxon>Klugiella</taxon>
    </lineage>
</organism>